<organism evidence="9 10">
    <name type="scientific">Ananas comosus</name>
    <name type="common">Pineapple</name>
    <name type="synonym">Ananas ananas</name>
    <dbReference type="NCBI Taxonomy" id="4615"/>
    <lineage>
        <taxon>Eukaryota</taxon>
        <taxon>Viridiplantae</taxon>
        <taxon>Streptophyta</taxon>
        <taxon>Embryophyta</taxon>
        <taxon>Tracheophyta</taxon>
        <taxon>Spermatophyta</taxon>
        <taxon>Magnoliopsida</taxon>
        <taxon>Liliopsida</taxon>
        <taxon>Poales</taxon>
        <taxon>Bromeliaceae</taxon>
        <taxon>Bromelioideae</taxon>
        <taxon>Ananas</taxon>
    </lineage>
</organism>
<gene>
    <name evidence="9" type="ORF">ACMD2_07752</name>
</gene>
<keyword evidence="5" id="KW-0539">Nucleus</keyword>
<evidence type="ECO:0000256" key="1">
    <source>
        <dbReference type="ARBA" id="ARBA00004123"/>
    </source>
</evidence>
<comment type="subcellular location">
    <subcellularLocation>
        <location evidence="1">Nucleus</location>
    </subcellularLocation>
</comment>
<dbReference type="GO" id="GO:0000978">
    <property type="term" value="F:RNA polymerase II cis-regulatory region sequence-specific DNA binding"/>
    <property type="evidence" value="ECO:0007669"/>
    <property type="project" value="TreeGrafter"/>
</dbReference>
<evidence type="ECO:0000256" key="5">
    <source>
        <dbReference type="ARBA" id="ARBA00023242"/>
    </source>
</evidence>
<feature type="compositionally biased region" description="Low complexity" evidence="7">
    <location>
        <begin position="219"/>
        <end position="232"/>
    </location>
</feature>
<keyword evidence="4" id="KW-0804">Transcription</keyword>
<dbReference type="Pfam" id="PF00319">
    <property type="entry name" value="SRF-TF"/>
    <property type="match status" value="1"/>
</dbReference>
<dbReference type="EMBL" id="LSRQ01002588">
    <property type="protein sequence ID" value="OAY73791.1"/>
    <property type="molecule type" value="Genomic_DNA"/>
</dbReference>
<dbReference type="InterPro" id="IPR002100">
    <property type="entry name" value="TF_MADSbox"/>
</dbReference>
<keyword evidence="2" id="KW-0805">Transcription regulation</keyword>
<reference evidence="9 10" key="1">
    <citation type="journal article" date="2016" name="DNA Res.">
        <title>The draft genome of MD-2 pineapple using hybrid error correction of long reads.</title>
        <authorList>
            <person name="Redwan R.M."/>
            <person name="Saidin A."/>
            <person name="Kumar S.V."/>
        </authorList>
    </citation>
    <scope>NUCLEOTIDE SEQUENCE [LARGE SCALE GENOMIC DNA]</scope>
    <source>
        <strain evidence="10">cv. MD2</strain>
        <tissue evidence="9">Leaf</tissue>
    </source>
</reference>
<dbReference type="CDD" id="cd00265">
    <property type="entry name" value="MADS_MEF2_like"/>
    <property type="match status" value="1"/>
</dbReference>
<evidence type="ECO:0000256" key="3">
    <source>
        <dbReference type="ARBA" id="ARBA00023125"/>
    </source>
</evidence>
<dbReference type="InterPro" id="IPR033896">
    <property type="entry name" value="MEF2-like_N"/>
</dbReference>
<dbReference type="InterPro" id="IPR036879">
    <property type="entry name" value="TF_MADSbox_sf"/>
</dbReference>
<dbReference type="SUPFAM" id="SSF55455">
    <property type="entry name" value="SRF-like"/>
    <property type="match status" value="1"/>
</dbReference>
<feature type="region of interest" description="Disordered" evidence="7">
    <location>
        <begin position="198"/>
        <end position="232"/>
    </location>
</feature>
<keyword evidence="6" id="KW-0175">Coiled coil</keyword>
<evidence type="ECO:0000256" key="2">
    <source>
        <dbReference type="ARBA" id="ARBA00023015"/>
    </source>
</evidence>
<evidence type="ECO:0000313" key="10">
    <source>
        <dbReference type="Proteomes" id="UP000092600"/>
    </source>
</evidence>
<dbReference type="Proteomes" id="UP000092600">
    <property type="component" value="Unassembled WGS sequence"/>
</dbReference>
<feature type="domain" description="MADS-box" evidence="8">
    <location>
        <begin position="9"/>
        <end position="69"/>
    </location>
</feature>
<evidence type="ECO:0000259" key="8">
    <source>
        <dbReference type="PROSITE" id="PS50066"/>
    </source>
</evidence>
<name>A0A199VA89_ANACO</name>
<dbReference type="PANTHER" id="PTHR11945:SF776">
    <property type="entry name" value="AGAMOUS-LIKE 50-RELATED"/>
    <property type="match status" value="1"/>
</dbReference>
<evidence type="ECO:0000313" key="9">
    <source>
        <dbReference type="EMBL" id="OAY73791.1"/>
    </source>
</evidence>
<evidence type="ECO:0000256" key="7">
    <source>
        <dbReference type="SAM" id="MobiDB-lite"/>
    </source>
</evidence>
<evidence type="ECO:0000256" key="4">
    <source>
        <dbReference type="ARBA" id="ARBA00023163"/>
    </source>
</evidence>
<dbReference type="Gene3D" id="3.40.1810.10">
    <property type="entry name" value="Transcription factor, MADS-box"/>
    <property type="match status" value="1"/>
</dbReference>
<keyword evidence="3" id="KW-0238">DNA-binding</keyword>
<sequence>MERKGKGSRGRKKIEMKMIENEQARHVCFSKRRAGVFTKASELSTLCGAEVAVIVFSPSGNPYSFGSPAVDPVLDRFLSGGLDRNNVGSDNEEIQKLNQEYMELAKQIEAEKARKERIDERLRLASQSQEVKWLENIDKLGLDELNQLRDGLLRVKAQVNERARELLGIHGPPLENLGLGLDLGLGLGLGLGHGMDVGGPSSSSGATERAYPVKAENPSGSGSSSGASHPDM</sequence>
<dbReference type="GO" id="GO:0046983">
    <property type="term" value="F:protein dimerization activity"/>
    <property type="evidence" value="ECO:0007669"/>
    <property type="project" value="InterPro"/>
</dbReference>
<protein>
    <submittedName>
        <fullName evidence="9">Agamous-like MADS-box protein AGL29</fullName>
    </submittedName>
</protein>
<proteinExistence type="predicted"/>
<dbReference type="GO" id="GO:0005634">
    <property type="term" value="C:nucleus"/>
    <property type="evidence" value="ECO:0007669"/>
    <property type="project" value="UniProtKB-SubCell"/>
</dbReference>
<dbReference type="FunFam" id="3.40.1810.10:FF:000006">
    <property type="entry name" value="Agamous-like MADS-box protein AGL62"/>
    <property type="match status" value="1"/>
</dbReference>
<feature type="coiled-coil region" evidence="6">
    <location>
        <begin position="87"/>
        <end position="162"/>
    </location>
</feature>
<dbReference type="GO" id="GO:0000981">
    <property type="term" value="F:DNA-binding transcription factor activity, RNA polymerase II-specific"/>
    <property type="evidence" value="ECO:0007669"/>
    <property type="project" value="TreeGrafter"/>
</dbReference>
<accession>A0A199VA89</accession>
<evidence type="ECO:0000256" key="6">
    <source>
        <dbReference type="SAM" id="Coils"/>
    </source>
</evidence>
<dbReference type="PRINTS" id="PR00404">
    <property type="entry name" value="MADSDOMAIN"/>
</dbReference>
<dbReference type="SMART" id="SM00432">
    <property type="entry name" value="MADS"/>
    <property type="match status" value="1"/>
</dbReference>
<comment type="caution">
    <text evidence="9">The sequence shown here is derived from an EMBL/GenBank/DDBJ whole genome shotgun (WGS) entry which is preliminary data.</text>
</comment>
<dbReference type="AlphaFoldDB" id="A0A199VA89"/>
<dbReference type="PROSITE" id="PS50066">
    <property type="entry name" value="MADS_BOX_2"/>
    <property type="match status" value="1"/>
</dbReference>
<dbReference type="PANTHER" id="PTHR11945">
    <property type="entry name" value="MADS BOX PROTEIN"/>
    <property type="match status" value="1"/>
</dbReference>
<dbReference type="GO" id="GO:0045944">
    <property type="term" value="P:positive regulation of transcription by RNA polymerase II"/>
    <property type="evidence" value="ECO:0007669"/>
    <property type="project" value="InterPro"/>
</dbReference>